<keyword evidence="1" id="KW-1133">Transmembrane helix</keyword>
<dbReference type="EMBL" id="FNVB01000002">
    <property type="protein sequence ID" value="SEF66585.1"/>
    <property type="molecule type" value="Genomic_DNA"/>
</dbReference>
<feature type="domain" description="Dicarboxylate carrier MatC N-terminal" evidence="2">
    <location>
        <begin position="7"/>
        <end position="148"/>
    </location>
</feature>
<evidence type="ECO:0000313" key="4">
    <source>
        <dbReference type="EMBL" id="SFC42109.1"/>
    </source>
</evidence>
<feature type="transmembrane region" description="Helical" evidence="1">
    <location>
        <begin position="173"/>
        <end position="196"/>
    </location>
</feature>
<feature type="transmembrane region" description="Helical" evidence="1">
    <location>
        <begin position="314"/>
        <end position="344"/>
    </location>
</feature>
<dbReference type="EMBL" id="FOME01000001">
    <property type="protein sequence ID" value="SFC42109.1"/>
    <property type="molecule type" value="Genomic_DNA"/>
</dbReference>
<keyword evidence="5" id="KW-1185">Reference proteome</keyword>
<feature type="transmembrane region" description="Helical" evidence="1">
    <location>
        <begin position="230"/>
        <end position="263"/>
    </location>
</feature>
<evidence type="ECO:0000313" key="5">
    <source>
        <dbReference type="Proteomes" id="UP000199690"/>
    </source>
</evidence>
<dbReference type="SMR" id="A0A1H5TUS9"/>
<feature type="transmembrane region" description="Helical" evidence="1">
    <location>
        <begin position="397"/>
        <end position="421"/>
    </location>
</feature>
<dbReference type="InterPro" id="IPR009827">
    <property type="entry name" value="MatC_N"/>
</dbReference>
<dbReference type="AlphaFoldDB" id="A0A1H5TUS9"/>
<dbReference type="RefSeq" id="WP_093345910.1">
    <property type="nucleotide sequence ID" value="NZ_FNVB01000002.1"/>
</dbReference>
<evidence type="ECO:0000313" key="3">
    <source>
        <dbReference type="EMBL" id="SEF66585.1"/>
    </source>
</evidence>
<feature type="transmembrane region" description="Helical" evidence="1">
    <location>
        <begin position="275"/>
        <end position="293"/>
    </location>
</feature>
<reference evidence="5 6" key="2">
    <citation type="submission" date="2016-10" db="EMBL/GenBank/DDBJ databases">
        <authorList>
            <person name="Varghese N."/>
            <person name="Submissions S."/>
        </authorList>
    </citation>
    <scope>NUCLEOTIDE SEQUENCE [LARGE SCALE GENOMIC DNA]</scope>
    <source>
        <strain evidence="6">ATCC 20501</strain>
        <strain evidence="4 5">CGMCC 4.3529</strain>
    </source>
</reference>
<dbReference type="Pfam" id="PF07158">
    <property type="entry name" value="MatC_N"/>
    <property type="match status" value="1"/>
</dbReference>
<name>A0A1H5TUS9_9PSEU</name>
<keyword evidence="1" id="KW-0812">Transmembrane</keyword>
<gene>
    <name evidence="3" type="ORF">SAMN02982929_00328</name>
    <name evidence="4" type="ORF">SAMN05216506_101704</name>
</gene>
<accession>A0A1I1J0L4</accession>
<sequence length="422" mass="43241">MSAAIATSVVCLVLMFALAISFNVNIGALGFVAALVVATVGGLSADQLLESFPADIFVLIAGVTHLFAIARENGTVELIIRTGVRLVAGKVALIPVVFGAIAALLVAFGVFPSAALALLAPLAMTFAAQYRVSPLLMGLIVLHGVNATAMSPLNSYGAVTQRVLSESGLTDVSIWSVFTLFLAMYLLLMTAVYFAFGGLRLIRHGHGAEPAVDGVGAEVTRSDVTGEQKVTLLAIAALVVLALGLGLDVGITAFGLGALLTLFFPKRADGAVRGISWSVILLTSGLFVFVGVAKEVGAIDYASNAIGSLGDPVLTTLLAFLVGGVVSAFASTTATLGATFPILIPPLQAADFPHIPGAVAGFGVAASVVDVSPTSPSGAMLMANVRNRDKQVYFRQLVFYAGAMVVTGSLVPWLLLVVLGLG</sequence>
<proteinExistence type="predicted"/>
<dbReference type="Proteomes" id="UP000236729">
    <property type="component" value="Unassembled WGS sequence"/>
</dbReference>
<feature type="transmembrane region" description="Helical" evidence="1">
    <location>
        <begin position="132"/>
        <end position="153"/>
    </location>
</feature>
<organism evidence="3 6">
    <name type="scientific">Saccharopolyspora kobensis</name>
    <dbReference type="NCBI Taxonomy" id="146035"/>
    <lineage>
        <taxon>Bacteria</taxon>
        <taxon>Bacillati</taxon>
        <taxon>Actinomycetota</taxon>
        <taxon>Actinomycetes</taxon>
        <taxon>Pseudonocardiales</taxon>
        <taxon>Pseudonocardiaceae</taxon>
        <taxon>Saccharopolyspora</taxon>
    </lineage>
</organism>
<feature type="transmembrane region" description="Helical" evidence="1">
    <location>
        <begin position="91"/>
        <end position="120"/>
    </location>
</feature>
<accession>A0A1H5TUS9</accession>
<evidence type="ECO:0000313" key="6">
    <source>
        <dbReference type="Proteomes" id="UP000236729"/>
    </source>
</evidence>
<keyword evidence="1" id="KW-0472">Membrane</keyword>
<evidence type="ECO:0000256" key="1">
    <source>
        <dbReference type="SAM" id="Phobius"/>
    </source>
</evidence>
<reference evidence="3" key="1">
    <citation type="submission" date="2016-10" db="EMBL/GenBank/DDBJ databases">
        <authorList>
            <person name="de Groot N.N."/>
        </authorList>
    </citation>
    <scope>NUCLEOTIDE SEQUENCE [LARGE SCALE GENOMIC DNA]</scope>
    <source>
        <strain evidence="3">ATCC 20501</strain>
    </source>
</reference>
<evidence type="ECO:0000259" key="2">
    <source>
        <dbReference type="Pfam" id="PF07158"/>
    </source>
</evidence>
<protein>
    <submittedName>
        <fullName evidence="3">Di-and tricarboxylate transporter</fullName>
    </submittedName>
</protein>
<feature type="transmembrane region" description="Helical" evidence="1">
    <location>
        <begin position="52"/>
        <end position="71"/>
    </location>
</feature>
<dbReference type="Proteomes" id="UP000199690">
    <property type="component" value="Unassembled WGS sequence"/>
</dbReference>